<feature type="compositionally biased region" description="Basic residues" evidence="1">
    <location>
        <begin position="66"/>
        <end position="75"/>
    </location>
</feature>
<dbReference type="PANTHER" id="PTHR43861:SF1">
    <property type="entry name" value="TRANS-ACONITATE 2-METHYLTRANSFERASE"/>
    <property type="match status" value="1"/>
</dbReference>
<dbReference type="InterPro" id="IPR029063">
    <property type="entry name" value="SAM-dependent_MTases_sf"/>
</dbReference>
<keyword evidence="4" id="KW-1185">Reference proteome</keyword>
<comment type="caution">
    <text evidence="3">The sequence shown here is derived from an EMBL/GenBank/DDBJ whole genome shotgun (WGS) entry which is preliminary data.</text>
</comment>
<sequence length="362" mass="39197">MVPGRGRGALRPVRGARRGAGAGARLHRRRPEPRRTRTRPSRLPRALGGGPGPHGRPVRTVDRPRPRPPRPRPRPRREPPLSSPIALDYSEQERWLRQSAARNAERDRRLAAEFAVAGYDRAADIGCGAGGMAAALKSARPGAAVLAVDSDAAVLDIARSYAAEHGADLDFRTADLDAGAEAIRDALGGPVDLVWAGHVVHHAVDQQAALDALAANLRPGGRMAVAEGGLGARILPWDIGFGRPGLHARLETAGSLRMEAENAERGAVPMPYGWTRALRLAGLRDIETRTEFIDRPAPLAGGDLTEALDSLAARVEWFGDFLDGEDRDVWQALLDPADSHWLGNRDDLHHWEIRTVYTGRRA</sequence>
<name>A0A426V3G2_9ACTN</name>
<accession>A0A426V3G2</accession>
<evidence type="ECO:0000259" key="2">
    <source>
        <dbReference type="Pfam" id="PF08242"/>
    </source>
</evidence>
<keyword evidence="3" id="KW-0808">Transferase</keyword>
<gene>
    <name evidence="3" type="ORF">EIW28_01040</name>
</gene>
<dbReference type="InterPro" id="IPR013217">
    <property type="entry name" value="Methyltransf_12"/>
</dbReference>
<feature type="domain" description="Methyltransferase type 12" evidence="2">
    <location>
        <begin position="124"/>
        <end position="222"/>
    </location>
</feature>
<dbReference type="GO" id="GO:0032259">
    <property type="term" value="P:methylation"/>
    <property type="evidence" value="ECO:0007669"/>
    <property type="project" value="UniProtKB-KW"/>
</dbReference>
<dbReference type="PANTHER" id="PTHR43861">
    <property type="entry name" value="TRANS-ACONITATE 2-METHYLTRANSFERASE-RELATED"/>
    <property type="match status" value="1"/>
</dbReference>
<organism evidence="3 4">
    <name type="scientific">Glycomyces terrestris</name>
    <dbReference type="NCBI Taxonomy" id="2493553"/>
    <lineage>
        <taxon>Bacteria</taxon>
        <taxon>Bacillati</taxon>
        <taxon>Actinomycetota</taxon>
        <taxon>Actinomycetes</taxon>
        <taxon>Glycomycetales</taxon>
        <taxon>Glycomycetaceae</taxon>
        <taxon>Glycomyces</taxon>
    </lineage>
</organism>
<dbReference type="AlphaFoldDB" id="A0A426V3G2"/>
<evidence type="ECO:0000313" key="4">
    <source>
        <dbReference type="Proteomes" id="UP000277256"/>
    </source>
</evidence>
<feature type="region of interest" description="Disordered" evidence="1">
    <location>
        <begin position="1"/>
        <end position="89"/>
    </location>
</feature>
<keyword evidence="3" id="KW-0489">Methyltransferase</keyword>
<proteinExistence type="predicted"/>
<dbReference type="Proteomes" id="UP000277256">
    <property type="component" value="Unassembled WGS sequence"/>
</dbReference>
<reference evidence="3 4" key="1">
    <citation type="submission" date="2018-12" db="EMBL/GenBank/DDBJ databases">
        <title>Glycomyces sp. YIM 121974 draft genome.</title>
        <authorList>
            <person name="Li Q."/>
        </authorList>
    </citation>
    <scope>NUCLEOTIDE SEQUENCE [LARGE SCALE GENOMIC DNA]</scope>
    <source>
        <strain evidence="3 4">YIM 121974</strain>
    </source>
</reference>
<feature type="compositionally biased region" description="Low complexity" evidence="1">
    <location>
        <begin position="1"/>
        <end position="13"/>
    </location>
</feature>
<dbReference type="Gene3D" id="3.40.50.150">
    <property type="entry name" value="Vaccinia Virus protein VP39"/>
    <property type="match status" value="1"/>
</dbReference>
<evidence type="ECO:0000256" key="1">
    <source>
        <dbReference type="SAM" id="MobiDB-lite"/>
    </source>
</evidence>
<dbReference type="SUPFAM" id="SSF53335">
    <property type="entry name" value="S-adenosyl-L-methionine-dependent methyltransferases"/>
    <property type="match status" value="1"/>
</dbReference>
<protein>
    <submittedName>
        <fullName evidence="3">Class I SAM-dependent methyltransferase</fullName>
    </submittedName>
</protein>
<dbReference type="GO" id="GO:0008168">
    <property type="term" value="F:methyltransferase activity"/>
    <property type="evidence" value="ECO:0007669"/>
    <property type="project" value="UniProtKB-KW"/>
</dbReference>
<dbReference type="Pfam" id="PF08242">
    <property type="entry name" value="Methyltransf_12"/>
    <property type="match status" value="1"/>
</dbReference>
<dbReference type="EMBL" id="RSEB01000001">
    <property type="protein sequence ID" value="RRS01392.1"/>
    <property type="molecule type" value="Genomic_DNA"/>
</dbReference>
<feature type="compositionally biased region" description="Basic residues" evidence="1">
    <location>
        <begin position="25"/>
        <end position="42"/>
    </location>
</feature>
<evidence type="ECO:0000313" key="3">
    <source>
        <dbReference type="EMBL" id="RRS01392.1"/>
    </source>
</evidence>